<organism evidence="2 3">
    <name type="scientific">Sphingomonas lenta</name>
    <dbReference type="NCBI Taxonomy" id="1141887"/>
    <lineage>
        <taxon>Bacteria</taxon>
        <taxon>Pseudomonadati</taxon>
        <taxon>Pseudomonadota</taxon>
        <taxon>Alphaproteobacteria</taxon>
        <taxon>Sphingomonadales</taxon>
        <taxon>Sphingomonadaceae</taxon>
        <taxon>Sphingomonas</taxon>
    </lineage>
</organism>
<sequence length="167" mass="18222">MPPPRREPTSLERRLVLAAPALLLATRTGAAERDGVEQAAAAWLAAFNDLDLPRFLTFFAADASLFMPGPGQAGGRRVDPAQLPATWTAEFAKLRARSAKSSPPYLTIAPRDLRVDRVADGAALLTFHLGEGAWPGRRSVLWRRDAQGWRIAHLHASRLADPAGERR</sequence>
<accession>A0A2A2SFT6</accession>
<keyword evidence="3" id="KW-1185">Reference proteome</keyword>
<dbReference type="Gene3D" id="3.10.450.50">
    <property type="match status" value="1"/>
</dbReference>
<evidence type="ECO:0000313" key="3">
    <source>
        <dbReference type="Proteomes" id="UP000218151"/>
    </source>
</evidence>
<dbReference type="InterPro" id="IPR027843">
    <property type="entry name" value="DUF4440"/>
</dbReference>
<dbReference type="Pfam" id="PF14534">
    <property type="entry name" value="DUF4440"/>
    <property type="match status" value="1"/>
</dbReference>
<dbReference type="SUPFAM" id="SSF54427">
    <property type="entry name" value="NTF2-like"/>
    <property type="match status" value="1"/>
</dbReference>
<dbReference type="InterPro" id="IPR032710">
    <property type="entry name" value="NTF2-like_dom_sf"/>
</dbReference>
<comment type="caution">
    <text evidence="2">The sequence shown here is derived from an EMBL/GenBank/DDBJ whole genome shotgun (WGS) entry which is preliminary data.</text>
</comment>
<evidence type="ECO:0000259" key="1">
    <source>
        <dbReference type="Pfam" id="PF14534"/>
    </source>
</evidence>
<dbReference type="OrthoDB" id="7595915at2"/>
<dbReference type="EMBL" id="NSLI01000003">
    <property type="protein sequence ID" value="PAX08164.1"/>
    <property type="molecule type" value="Genomic_DNA"/>
</dbReference>
<feature type="domain" description="DUF4440" evidence="1">
    <location>
        <begin position="37"/>
        <end position="151"/>
    </location>
</feature>
<protein>
    <submittedName>
        <fullName evidence="2">DUF4440 domain-containing protein</fullName>
    </submittedName>
</protein>
<gene>
    <name evidence="2" type="ORF">CKY28_11340</name>
</gene>
<proteinExistence type="predicted"/>
<name>A0A2A2SFT6_9SPHN</name>
<dbReference type="AlphaFoldDB" id="A0A2A2SFT6"/>
<evidence type="ECO:0000313" key="2">
    <source>
        <dbReference type="EMBL" id="PAX08164.1"/>
    </source>
</evidence>
<dbReference type="Proteomes" id="UP000218151">
    <property type="component" value="Unassembled WGS sequence"/>
</dbReference>
<reference evidence="3" key="1">
    <citation type="submission" date="2017-09" db="EMBL/GenBank/DDBJ databases">
        <authorList>
            <person name="Feng G."/>
            <person name="Zhu H."/>
        </authorList>
    </citation>
    <scope>NUCLEOTIDE SEQUENCE [LARGE SCALE GENOMIC DNA]</scope>
    <source>
        <strain evidence="3">1PNM-20</strain>
    </source>
</reference>